<dbReference type="Proteomes" id="UP001231616">
    <property type="component" value="Unassembled WGS sequence"/>
</dbReference>
<sequence>MTMHLAPITDKLNWLQQLASHYHQDFISEQQRQLRRQYQAFHPTAIIAFKCMDGRIHLPHATRIPTGVIQPFRNLGGIFDLGWPYLGDLLAEQVQAAWQQGRPVLVLISYHFSKGNKQRGCAGFDCDRAAAEQQARLLQQQFRQLYPNQHWLYPLVCGFETDLDALVLHGSEQQLDLASMSALQQSRAPELVRQLLPDMPAQLVQDLLPLVQGNLAHIAAMRQHRRQPDSEHREWMLCIGRGFDFLHVPNTALIIGPFSPDLAQPIRQAAAIIAENMRAGRIADDGFLLLSSAPYQQLGPDQARAALKSAFLYQFAAKVVADFDPALAKKMHGRQATLHWPERALYWQPQL</sequence>
<gene>
    <name evidence="2" type="ORF">Q3O60_07035</name>
</gene>
<dbReference type="Pfam" id="PF20686">
    <property type="entry name" value="CsoSCA_cat"/>
    <property type="match status" value="1"/>
</dbReference>
<reference evidence="2 3" key="1">
    <citation type="submission" date="2023-08" db="EMBL/GenBank/DDBJ databases">
        <authorList>
            <person name="Joshi A."/>
            <person name="Thite S."/>
        </authorList>
    </citation>
    <scope>NUCLEOTIDE SEQUENCE [LARGE SCALE GENOMIC DNA]</scope>
    <source>
        <strain evidence="2 3">AC40</strain>
    </source>
</reference>
<evidence type="ECO:0000259" key="1">
    <source>
        <dbReference type="Pfam" id="PF20686"/>
    </source>
</evidence>
<protein>
    <submittedName>
        <fullName evidence="2">Carboxysome shell carbonic anhydrase</fullName>
    </submittedName>
</protein>
<dbReference type="EMBL" id="JAUZVZ010000008">
    <property type="protein sequence ID" value="MDP4535936.1"/>
    <property type="molecule type" value="Genomic_DNA"/>
</dbReference>
<feature type="domain" description="Carboxysome Shell Carbonic Anhydrase catalytic" evidence="1">
    <location>
        <begin position="50"/>
        <end position="180"/>
    </location>
</feature>
<evidence type="ECO:0000313" key="3">
    <source>
        <dbReference type="Proteomes" id="UP001231616"/>
    </source>
</evidence>
<dbReference type="RefSeq" id="WP_305893203.1">
    <property type="nucleotide sequence ID" value="NZ_JAUZVZ010000008.1"/>
</dbReference>
<organism evidence="2 3">
    <name type="scientific">Alkalimonas collagenimarina</name>
    <dbReference type="NCBI Taxonomy" id="400390"/>
    <lineage>
        <taxon>Bacteria</taxon>
        <taxon>Pseudomonadati</taxon>
        <taxon>Pseudomonadota</taxon>
        <taxon>Gammaproteobacteria</taxon>
        <taxon>Alkalimonas</taxon>
    </lineage>
</organism>
<evidence type="ECO:0000313" key="2">
    <source>
        <dbReference type="EMBL" id="MDP4535936.1"/>
    </source>
</evidence>
<accession>A0ABT9GY09</accession>
<proteinExistence type="predicted"/>
<dbReference type="InterPro" id="IPR048539">
    <property type="entry name" value="CsoSCA_cat"/>
</dbReference>
<comment type="caution">
    <text evidence="2">The sequence shown here is derived from an EMBL/GenBank/DDBJ whole genome shotgun (WGS) entry which is preliminary data.</text>
</comment>
<keyword evidence="3" id="KW-1185">Reference proteome</keyword>
<name>A0ABT9GY09_9GAMM</name>